<dbReference type="STRING" id="1111676.MHC_02665"/>
<name>H6N6X5_MYCHN</name>
<dbReference type="HOGENOM" id="CLU_2554607_0_0_14"/>
<protein>
    <submittedName>
        <fullName evidence="1">Uncharacterized protein</fullName>
    </submittedName>
</protein>
<reference evidence="1 2" key="1">
    <citation type="journal article" date="2012" name="J. Bacteriol.">
        <title>Complete genome sequence of Mycoplasma haemocanis strain Illinois.</title>
        <authorList>
            <person name="do Nascimento N.C."/>
            <person name="Guimaraes A.M."/>
            <person name="Santos A.P."/>
            <person name="Sanmiguel P.J."/>
            <person name="Messick J.B."/>
        </authorList>
    </citation>
    <scope>NUCLEOTIDE SEQUENCE [LARGE SCALE GENOMIC DNA]</scope>
    <source>
        <strain evidence="1 2">Illinois</strain>
    </source>
</reference>
<sequence>MPILIEIALWISECLGIIRMKKLNSREKQLYRGGTSIIGVISGLSAISYSVSLILQSIEELIPYKKFSKTPVVQESKPHFINPNNGQENIIFS</sequence>
<dbReference type="Proteomes" id="UP000009135">
    <property type="component" value="Chromosome"/>
</dbReference>
<dbReference type="AlphaFoldDB" id="H6N6X5"/>
<gene>
    <name evidence="1" type="ordered locus">MHC_02665</name>
</gene>
<evidence type="ECO:0000313" key="2">
    <source>
        <dbReference type="Proteomes" id="UP000009135"/>
    </source>
</evidence>
<dbReference type="EMBL" id="CP003199">
    <property type="protein sequence ID" value="AEW45397.2"/>
    <property type="molecule type" value="Genomic_DNA"/>
</dbReference>
<evidence type="ECO:0000313" key="1">
    <source>
        <dbReference type="EMBL" id="AEW45397.2"/>
    </source>
</evidence>
<proteinExistence type="predicted"/>
<dbReference type="KEGG" id="mhe:MHC_02665"/>
<keyword evidence="2" id="KW-1185">Reference proteome</keyword>
<organism evidence="1 2">
    <name type="scientific">Mycoplasma haemocanis (strain Illinois)</name>
    <dbReference type="NCBI Taxonomy" id="1111676"/>
    <lineage>
        <taxon>Bacteria</taxon>
        <taxon>Bacillati</taxon>
        <taxon>Mycoplasmatota</taxon>
        <taxon>Mollicutes</taxon>
        <taxon>Mycoplasmataceae</taxon>
        <taxon>Mycoplasma</taxon>
    </lineage>
</organism>
<accession>H6N6X5</accession>